<evidence type="ECO:0000313" key="2">
    <source>
        <dbReference type="Proteomes" id="UP000314294"/>
    </source>
</evidence>
<protein>
    <submittedName>
        <fullName evidence="1">Uncharacterized protein</fullName>
    </submittedName>
</protein>
<reference evidence="1 2" key="1">
    <citation type="submission" date="2019-03" db="EMBL/GenBank/DDBJ databases">
        <title>First draft genome of Liparis tanakae, snailfish: a comprehensive survey of snailfish specific genes.</title>
        <authorList>
            <person name="Kim W."/>
            <person name="Song I."/>
            <person name="Jeong J.-H."/>
            <person name="Kim D."/>
            <person name="Kim S."/>
            <person name="Ryu S."/>
            <person name="Song J.Y."/>
            <person name="Lee S.K."/>
        </authorList>
    </citation>
    <scope>NUCLEOTIDE SEQUENCE [LARGE SCALE GENOMIC DNA]</scope>
    <source>
        <tissue evidence="1">Muscle</tissue>
    </source>
</reference>
<sequence length="65" mass="7207">MTATATDLKTNTDCRIKRRNATPYDFNEATGPLHDAILILQMNKDSCGLRTEPGGIRFSGFSSMR</sequence>
<dbReference type="AlphaFoldDB" id="A0A4Z2HAZ9"/>
<dbReference type="EMBL" id="SRLO01000287">
    <property type="protein sequence ID" value="TNN62700.1"/>
    <property type="molecule type" value="Genomic_DNA"/>
</dbReference>
<gene>
    <name evidence="1" type="ORF">EYF80_027042</name>
</gene>
<accession>A0A4Z2HAZ9</accession>
<keyword evidence="2" id="KW-1185">Reference proteome</keyword>
<dbReference type="Proteomes" id="UP000314294">
    <property type="component" value="Unassembled WGS sequence"/>
</dbReference>
<comment type="caution">
    <text evidence="1">The sequence shown here is derived from an EMBL/GenBank/DDBJ whole genome shotgun (WGS) entry which is preliminary data.</text>
</comment>
<organism evidence="1 2">
    <name type="scientific">Liparis tanakae</name>
    <name type="common">Tanaka's snailfish</name>
    <dbReference type="NCBI Taxonomy" id="230148"/>
    <lineage>
        <taxon>Eukaryota</taxon>
        <taxon>Metazoa</taxon>
        <taxon>Chordata</taxon>
        <taxon>Craniata</taxon>
        <taxon>Vertebrata</taxon>
        <taxon>Euteleostomi</taxon>
        <taxon>Actinopterygii</taxon>
        <taxon>Neopterygii</taxon>
        <taxon>Teleostei</taxon>
        <taxon>Neoteleostei</taxon>
        <taxon>Acanthomorphata</taxon>
        <taxon>Eupercaria</taxon>
        <taxon>Perciformes</taxon>
        <taxon>Cottioidei</taxon>
        <taxon>Cottales</taxon>
        <taxon>Liparidae</taxon>
        <taxon>Liparis</taxon>
    </lineage>
</organism>
<proteinExistence type="predicted"/>
<evidence type="ECO:0000313" key="1">
    <source>
        <dbReference type="EMBL" id="TNN62700.1"/>
    </source>
</evidence>
<name>A0A4Z2HAZ9_9TELE</name>